<dbReference type="SUPFAM" id="SSF55874">
    <property type="entry name" value="ATPase domain of HSP90 chaperone/DNA topoisomerase II/histidine kinase"/>
    <property type="match status" value="1"/>
</dbReference>
<keyword evidence="8" id="KW-0472">Membrane</keyword>
<proteinExistence type="predicted"/>
<feature type="compositionally biased region" description="Low complexity" evidence="7">
    <location>
        <begin position="440"/>
        <end position="458"/>
    </location>
</feature>
<evidence type="ECO:0000256" key="5">
    <source>
        <dbReference type="ARBA" id="ARBA00022777"/>
    </source>
</evidence>
<protein>
    <recommendedName>
        <fullName evidence="2">histidine kinase</fullName>
        <ecNumber evidence="2">2.7.13.3</ecNumber>
    </recommendedName>
</protein>
<dbReference type="EC" id="2.7.13.3" evidence="2"/>
<dbReference type="EMBL" id="JAJAGO010000005">
    <property type="protein sequence ID" value="MCT2590759.1"/>
    <property type="molecule type" value="Genomic_DNA"/>
</dbReference>
<reference evidence="10 11" key="1">
    <citation type="submission" date="2021-10" db="EMBL/GenBank/DDBJ databases">
        <title>Streptomyces gossypii sp. nov., isolated from soil collected from cotton field.</title>
        <authorList>
            <person name="Ge X."/>
            <person name="Chen X."/>
            <person name="Liu W."/>
        </authorList>
    </citation>
    <scope>NUCLEOTIDE SEQUENCE [LARGE SCALE GENOMIC DNA]</scope>
    <source>
        <strain evidence="10 11">N2-109</strain>
    </source>
</reference>
<dbReference type="RefSeq" id="WP_260218077.1">
    <property type="nucleotide sequence ID" value="NZ_JAJAGO010000005.1"/>
</dbReference>
<keyword evidence="8" id="KW-0812">Transmembrane</keyword>
<evidence type="ECO:0000259" key="9">
    <source>
        <dbReference type="SMART" id="SM00387"/>
    </source>
</evidence>
<evidence type="ECO:0000256" key="3">
    <source>
        <dbReference type="ARBA" id="ARBA00022553"/>
    </source>
</evidence>
<dbReference type="GO" id="GO:0005524">
    <property type="term" value="F:ATP binding"/>
    <property type="evidence" value="ECO:0007669"/>
    <property type="project" value="UniProtKB-KW"/>
</dbReference>
<keyword evidence="11" id="KW-1185">Reference proteome</keyword>
<dbReference type="InterPro" id="IPR003594">
    <property type="entry name" value="HATPase_dom"/>
</dbReference>
<dbReference type="PANTHER" id="PTHR45436:SF5">
    <property type="entry name" value="SENSOR HISTIDINE KINASE TRCS"/>
    <property type="match status" value="1"/>
</dbReference>
<dbReference type="InterPro" id="IPR036890">
    <property type="entry name" value="HATPase_C_sf"/>
</dbReference>
<evidence type="ECO:0000256" key="6">
    <source>
        <dbReference type="SAM" id="Coils"/>
    </source>
</evidence>
<evidence type="ECO:0000256" key="8">
    <source>
        <dbReference type="SAM" id="Phobius"/>
    </source>
</evidence>
<feature type="coiled-coil region" evidence="6">
    <location>
        <begin position="74"/>
        <end position="101"/>
    </location>
</feature>
<dbReference type="SMART" id="SM00387">
    <property type="entry name" value="HATPase_c"/>
    <property type="match status" value="1"/>
</dbReference>
<evidence type="ECO:0000313" key="11">
    <source>
        <dbReference type="Proteomes" id="UP001156389"/>
    </source>
</evidence>
<feature type="transmembrane region" description="Helical" evidence="8">
    <location>
        <begin position="18"/>
        <end position="37"/>
    </location>
</feature>
<keyword evidence="10" id="KW-0067">ATP-binding</keyword>
<evidence type="ECO:0000313" key="10">
    <source>
        <dbReference type="EMBL" id="MCT2590759.1"/>
    </source>
</evidence>
<dbReference type="InterPro" id="IPR050428">
    <property type="entry name" value="TCS_sensor_his_kinase"/>
</dbReference>
<keyword evidence="3" id="KW-0597">Phosphoprotein</keyword>
<evidence type="ECO:0000256" key="1">
    <source>
        <dbReference type="ARBA" id="ARBA00000085"/>
    </source>
</evidence>
<evidence type="ECO:0000256" key="2">
    <source>
        <dbReference type="ARBA" id="ARBA00012438"/>
    </source>
</evidence>
<gene>
    <name evidence="10" type="ORF">LHJ74_12700</name>
</gene>
<comment type="caution">
    <text evidence="10">The sequence shown here is derived from an EMBL/GenBank/DDBJ whole genome shotgun (WGS) entry which is preliminary data.</text>
</comment>
<accession>A0ABT2JS98</accession>
<evidence type="ECO:0000256" key="4">
    <source>
        <dbReference type="ARBA" id="ARBA00022679"/>
    </source>
</evidence>
<name>A0ABT2JS98_9ACTN</name>
<comment type="catalytic activity">
    <reaction evidence="1">
        <text>ATP + protein L-histidine = ADP + protein N-phospho-L-histidine.</text>
        <dbReference type="EC" id="2.7.13.3"/>
    </reaction>
</comment>
<keyword evidence="5" id="KW-0418">Kinase</keyword>
<dbReference type="PANTHER" id="PTHR45436">
    <property type="entry name" value="SENSOR HISTIDINE KINASE YKOH"/>
    <property type="match status" value="1"/>
</dbReference>
<sequence length="497" mass="52107">MVRAGTSTEVRVPSSAPIWLIPPALLGGSAVVALALVPGHLRAAVAWCGAAAVLVVALLAREAVRRGRQLAALRERSAADEAELRRRLAAQEAQAVRLAKELPAAVARLQEGALAEEALSGLVPGVGSAPELEEAHQAVLRSVLEAVEAEEGLRDSAQRAFVNIARRVQAIVHQQSQDLREMEDKHGENPDVFGDLLHLDHGTALIGRLADSIAVLGSARPGRQWQQDVPMFNVLRGAMSRIMDYRRIDLHSVAEFAVVGPAVEPLIHAVAELLDNATRYSPPQTRVHLTAMETQTGVAVEIEDAGIGLTDEARSRAERALAQASAGLDLNDLGETPRLGLAVVGRLSQANDFTVSLRPSAYGGVRAVLTVPQRLLTVTPSPGGQIARAATLPPIRPRPRPMTGPSETPAEELEAAVPRAANGLPQRRRHRAAAPPPARPAGAVPAPSAAGAAATAGPSEPPTEPGMWLAAFQSGVSAEPAAADPMRNGDEATSEGE</sequence>
<organism evidence="10 11">
    <name type="scientific">Streptomyces gossypii</name>
    <dbReference type="NCBI Taxonomy" id="2883101"/>
    <lineage>
        <taxon>Bacteria</taxon>
        <taxon>Bacillati</taxon>
        <taxon>Actinomycetota</taxon>
        <taxon>Actinomycetes</taxon>
        <taxon>Kitasatosporales</taxon>
        <taxon>Streptomycetaceae</taxon>
        <taxon>Streptomyces</taxon>
    </lineage>
</organism>
<keyword evidence="6" id="KW-0175">Coiled coil</keyword>
<dbReference type="Gene3D" id="3.30.565.10">
    <property type="entry name" value="Histidine kinase-like ATPase, C-terminal domain"/>
    <property type="match status" value="1"/>
</dbReference>
<keyword evidence="8" id="KW-1133">Transmembrane helix</keyword>
<keyword evidence="10" id="KW-0547">Nucleotide-binding</keyword>
<keyword evidence="4" id="KW-0808">Transferase</keyword>
<feature type="region of interest" description="Disordered" evidence="7">
    <location>
        <begin position="380"/>
        <end position="497"/>
    </location>
</feature>
<dbReference type="Proteomes" id="UP001156389">
    <property type="component" value="Unassembled WGS sequence"/>
</dbReference>
<dbReference type="Pfam" id="PF02518">
    <property type="entry name" value="HATPase_c"/>
    <property type="match status" value="1"/>
</dbReference>
<evidence type="ECO:0000256" key="7">
    <source>
        <dbReference type="SAM" id="MobiDB-lite"/>
    </source>
</evidence>
<feature type="domain" description="Histidine kinase/HSP90-like ATPase" evidence="9">
    <location>
        <begin position="261"/>
        <end position="375"/>
    </location>
</feature>
<feature type="transmembrane region" description="Helical" evidence="8">
    <location>
        <begin position="43"/>
        <end position="60"/>
    </location>
</feature>